<dbReference type="SMART" id="SM00347">
    <property type="entry name" value="HTH_MARR"/>
    <property type="match status" value="1"/>
</dbReference>
<dbReference type="PANTHER" id="PTHR39515">
    <property type="entry name" value="CONSERVED PROTEIN"/>
    <property type="match status" value="1"/>
</dbReference>
<dbReference type="GO" id="GO:0003700">
    <property type="term" value="F:DNA-binding transcription factor activity"/>
    <property type="evidence" value="ECO:0007669"/>
    <property type="project" value="InterPro"/>
</dbReference>
<name>A0A3R9QDB1_9BACT</name>
<dbReference type="InterPro" id="IPR000835">
    <property type="entry name" value="HTH_MarR-typ"/>
</dbReference>
<dbReference type="GO" id="GO:0003677">
    <property type="term" value="F:DNA binding"/>
    <property type="evidence" value="ECO:0007669"/>
    <property type="project" value="UniProtKB-KW"/>
</dbReference>
<dbReference type="Proteomes" id="UP000269669">
    <property type="component" value="Unassembled WGS sequence"/>
</dbReference>
<protein>
    <submittedName>
        <fullName evidence="2">DNA-binding MarR family transcriptional regulator</fullName>
    </submittedName>
</protein>
<dbReference type="InterPro" id="IPR036388">
    <property type="entry name" value="WH-like_DNA-bd_sf"/>
</dbReference>
<dbReference type="Gene3D" id="1.10.287.100">
    <property type="match status" value="1"/>
</dbReference>
<dbReference type="OrthoDB" id="511972at2"/>
<dbReference type="PANTHER" id="PTHR39515:SF2">
    <property type="entry name" value="HTH-TYPE TRANSCRIPTIONAL REGULATOR RV0880"/>
    <property type="match status" value="1"/>
</dbReference>
<dbReference type="PROSITE" id="PS50995">
    <property type="entry name" value="HTH_MARR_2"/>
    <property type="match status" value="1"/>
</dbReference>
<evidence type="ECO:0000259" key="1">
    <source>
        <dbReference type="PROSITE" id="PS50995"/>
    </source>
</evidence>
<dbReference type="InterPro" id="IPR052526">
    <property type="entry name" value="HTH-type_Bedaq_tolerance"/>
</dbReference>
<dbReference type="Pfam" id="PF01047">
    <property type="entry name" value="MarR"/>
    <property type="match status" value="1"/>
</dbReference>
<evidence type="ECO:0000313" key="2">
    <source>
        <dbReference type="EMBL" id="RSL18562.1"/>
    </source>
</evidence>
<comment type="caution">
    <text evidence="2">The sequence shown here is derived from an EMBL/GenBank/DDBJ whole genome shotgun (WGS) entry which is preliminary data.</text>
</comment>
<dbReference type="EMBL" id="RSDW01000001">
    <property type="protein sequence ID" value="RSL18562.1"/>
    <property type="molecule type" value="Genomic_DNA"/>
</dbReference>
<proteinExistence type="predicted"/>
<keyword evidence="3" id="KW-1185">Reference proteome</keyword>
<gene>
    <name evidence="2" type="ORF">EDE15_4151</name>
</gene>
<keyword evidence="2" id="KW-0238">DNA-binding</keyword>
<dbReference type="Gene3D" id="1.10.10.10">
    <property type="entry name" value="Winged helix-like DNA-binding domain superfamily/Winged helix DNA-binding domain"/>
    <property type="match status" value="1"/>
</dbReference>
<dbReference type="InterPro" id="IPR036390">
    <property type="entry name" value="WH_DNA-bd_sf"/>
</dbReference>
<dbReference type="SUPFAM" id="SSF46785">
    <property type="entry name" value="Winged helix' DNA-binding domain"/>
    <property type="match status" value="1"/>
</dbReference>
<sequence length="150" mass="16430">MNDEANRPRIERASALAAELRAILGKLKRKLREHGGRSDLAPSQVSVLLRLEKDGPAAVSSLARAEGMRPQSMSAIITSLLESGLVSGSPDPNDGRQTLMSLSRECQKFLKEGRAARQDWLTTTIQEKLSVQDQEKLAAVLELLARLVED</sequence>
<feature type="domain" description="HTH marR-type" evidence="1">
    <location>
        <begin position="13"/>
        <end position="149"/>
    </location>
</feature>
<dbReference type="AlphaFoldDB" id="A0A3R9QDB1"/>
<evidence type="ECO:0000313" key="3">
    <source>
        <dbReference type="Proteomes" id="UP000269669"/>
    </source>
</evidence>
<reference evidence="2 3" key="1">
    <citation type="submission" date="2018-12" db="EMBL/GenBank/DDBJ databases">
        <title>Sequencing of bacterial isolates from soil warming experiment in Harvard Forest, Massachusetts, USA.</title>
        <authorList>
            <person name="Deangelis K."/>
        </authorList>
    </citation>
    <scope>NUCLEOTIDE SEQUENCE [LARGE SCALE GENOMIC DNA]</scope>
    <source>
        <strain evidence="2 3">EB153</strain>
    </source>
</reference>
<accession>A0A3R9QDB1</accession>
<organism evidence="2 3">
    <name type="scientific">Edaphobacter aggregans</name>
    <dbReference type="NCBI Taxonomy" id="570835"/>
    <lineage>
        <taxon>Bacteria</taxon>
        <taxon>Pseudomonadati</taxon>
        <taxon>Acidobacteriota</taxon>
        <taxon>Terriglobia</taxon>
        <taxon>Terriglobales</taxon>
        <taxon>Acidobacteriaceae</taxon>
        <taxon>Edaphobacter</taxon>
    </lineage>
</organism>